<evidence type="ECO:0000256" key="2">
    <source>
        <dbReference type="ARBA" id="ARBA00010074"/>
    </source>
</evidence>
<dbReference type="InterPro" id="IPR007838">
    <property type="entry name" value="Cell_div_ZapA-like"/>
</dbReference>
<organism evidence="12 13">
    <name type="scientific">Dokdonella soli</name>
    <dbReference type="NCBI Taxonomy" id="529810"/>
    <lineage>
        <taxon>Bacteria</taxon>
        <taxon>Pseudomonadati</taxon>
        <taxon>Pseudomonadota</taxon>
        <taxon>Gammaproteobacteria</taxon>
        <taxon>Lysobacterales</taxon>
        <taxon>Rhodanobacteraceae</taxon>
        <taxon>Dokdonella</taxon>
    </lineage>
</organism>
<comment type="subcellular location">
    <subcellularLocation>
        <location evidence="1">Cytoplasm</location>
    </subcellularLocation>
</comment>
<keyword evidence="4" id="KW-0963">Cytoplasm</keyword>
<keyword evidence="7" id="KW-0717">Septation</keyword>
<evidence type="ECO:0000256" key="3">
    <source>
        <dbReference type="ARBA" id="ARBA00015195"/>
    </source>
</evidence>
<comment type="subunit">
    <text evidence="10">Homodimer. Interacts with FtsZ.</text>
</comment>
<dbReference type="Gene3D" id="3.30.160.880">
    <property type="entry name" value="Cell division protein ZapA protomer, N-terminal domain"/>
    <property type="match status" value="1"/>
</dbReference>
<dbReference type="GO" id="GO:0051301">
    <property type="term" value="P:cell division"/>
    <property type="evidence" value="ECO:0007669"/>
    <property type="project" value="UniProtKB-KW"/>
</dbReference>
<dbReference type="InterPro" id="IPR042233">
    <property type="entry name" value="Cell_div_ZapA_N"/>
</dbReference>
<reference evidence="12 13" key="1">
    <citation type="journal article" date="2019" name="Int. J. Syst. Evol. Microbiol.">
        <title>The Global Catalogue of Microorganisms (GCM) 10K type strain sequencing project: providing services to taxonomists for standard genome sequencing and annotation.</title>
        <authorList>
            <consortium name="The Broad Institute Genomics Platform"/>
            <consortium name="The Broad Institute Genome Sequencing Center for Infectious Disease"/>
            <person name="Wu L."/>
            <person name="Ma J."/>
        </authorList>
    </citation>
    <scope>NUCLEOTIDE SEQUENCE [LARGE SCALE GENOMIC DNA]</scope>
    <source>
        <strain evidence="12 13">JCM 15421</strain>
    </source>
</reference>
<keyword evidence="5 12" id="KW-0132">Cell division</keyword>
<keyword evidence="8" id="KW-0131">Cell cycle</keyword>
<keyword evidence="13" id="KW-1185">Reference proteome</keyword>
<dbReference type="Gene3D" id="1.20.5.50">
    <property type="match status" value="1"/>
</dbReference>
<proteinExistence type="inferred from homology"/>
<accession>A0ABN1IKE5</accession>
<dbReference type="SUPFAM" id="SSF102829">
    <property type="entry name" value="Cell division protein ZapA-like"/>
    <property type="match status" value="1"/>
</dbReference>
<evidence type="ECO:0000313" key="12">
    <source>
        <dbReference type="EMBL" id="GAA0716117.1"/>
    </source>
</evidence>
<evidence type="ECO:0000256" key="6">
    <source>
        <dbReference type="ARBA" id="ARBA00023054"/>
    </source>
</evidence>
<evidence type="ECO:0000256" key="9">
    <source>
        <dbReference type="ARBA" id="ARBA00024910"/>
    </source>
</evidence>
<protein>
    <recommendedName>
        <fullName evidence="3">Cell division protein ZapA</fullName>
    </recommendedName>
    <alternativeName>
        <fullName evidence="11">Z ring-associated protein ZapA</fullName>
    </alternativeName>
</protein>
<sequence>MSASEPVKVSILDREFLIACTAEERPGLLDAAHYLDAKMREMRNNARSATLDRIAILAALNISHELLDERRRNSTDSTQLAEKLQALHAKLERAFATSLQ</sequence>
<evidence type="ECO:0000313" key="13">
    <source>
        <dbReference type="Proteomes" id="UP001501523"/>
    </source>
</evidence>
<evidence type="ECO:0000256" key="7">
    <source>
        <dbReference type="ARBA" id="ARBA00023210"/>
    </source>
</evidence>
<evidence type="ECO:0000256" key="5">
    <source>
        <dbReference type="ARBA" id="ARBA00022618"/>
    </source>
</evidence>
<evidence type="ECO:0000256" key="10">
    <source>
        <dbReference type="ARBA" id="ARBA00026068"/>
    </source>
</evidence>
<comment type="function">
    <text evidence="9">Activator of cell division through the inhibition of FtsZ GTPase activity, therefore promoting FtsZ assembly into bundles of protofilaments necessary for the formation of the division Z ring. It is recruited early at mid-cell but it is not essential for cell division.</text>
</comment>
<comment type="caution">
    <text evidence="12">The sequence shown here is derived from an EMBL/GenBank/DDBJ whole genome shotgun (WGS) entry which is preliminary data.</text>
</comment>
<dbReference type="InterPro" id="IPR036192">
    <property type="entry name" value="Cell_div_ZapA-like_sf"/>
</dbReference>
<keyword evidence="6" id="KW-0175">Coiled coil</keyword>
<comment type="similarity">
    <text evidence="2">Belongs to the ZapA family. Type 1 subfamily.</text>
</comment>
<evidence type="ECO:0000256" key="11">
    <source>
        <dbReference type="ARBA" id="ARBA00033158"/>
    </source>
</evidence>
<dbReference type="PANTHER" id="PTHR34981:SF1">
    <property type="entry name" value="CELL DIVISION PROTEIN ZAPA"/>
    <property type="match status" value="1"/>
</dbReference>
<dbReference type="Proteomes" id="UP001501523">
    <property type="component" value="Unassembled WGS sequence"/>
</dbReference>
<evidence type="ECO:0000256" key="4">
    <source>
        <dbReference type="ARBA" id="ARBA00022490"/>
    </source>
</evidence>
<gene>
    <name evidence="12" type="ORF">GCM10009105_22220</name>
</gene>
<dbReference type="Pfam" id="PF05164">
    <property type="entry name" value="ZapA"/>
    <property type="match status" value="1"/>
</dbReference>
<dbReference type="PANTHER" id="PTHR34981">
    <property type="entry name" value="CELL DIVISION PROTEIN ZAPA"/>
    <property type="match status" value="1"/>
</dbReference>
<dbReference type="RefSeq" id="WP_343791020.1">
    <property type="nucleotide sequence ID" value="NZ_BAAAEU010000010.1"/>
</dbReference>
<name>A0ABN1IKE5_9GAMM</name>
<dbReference type="EMBL" id="BAAAEU010000010">
    <property type="protein sequence ID" value="GAA0716117.1"/>
    <property type="molecule type" value="Genomic_DNA"/>
</dbReference>
<evidence type="ECO:0000256" key="1">
    <source>
        <dbReference type="ARBA" id="ARBA00004496"/>
    </source>
</evidence>
<evidence type="ECO:0000256" key="8">
    <source>
        <dbReference type="ARBA" id="ARBA00023306"/>
    </source>
</evidence>